<dbReference type="GO" id="GO:0003700">
    <property type="term" value="F:DNA-binding transcription factor activity"/>
    <property type="evidence" value="ECO:0007669"/>
    <property type="project" value="InterPro"/>
</dbReference>
<feature type="region of interest" description="Disordered" evidence="6">
    <location>
        <begin position="116"/>
        <end position="155"/>
    </location>
</feature>
<dbReference type="InterPro" id="IPR047265">
    <property type="entry name" value="PIF1-like_bHLH"/>
</dbReference>
<evidence type="ECO:0000256" key="4">
    <source>
        <dbReference type="ARBA" id="ARBA00023163"/>
    </source>
</evidence>
<feature type="compositionally biased region" description="Low complexity" evidence="6">
    <location>
        <begin position="526"/>
        <end position="539"/>
    </location>
</feature>
<dbReference type="GO" id="GO:0005634">
    <property type="term" value="C:nucleus"/>
    <property type="evidence" value="ECO:0007669"/>
    <property type="project" value="UniProtKB-SubCell"/>
</dbReference>
<feature type="compositionally biased region" description="Low complexity" evidence="6">
    <location>
        <begin position="173"/>
        <end position="198"/>
    </location>
</feature>
<feature type="compositionally biased region" description="Polar residues" evidence="6">
    <location>
        <begin position="282"/>
        <end position="309"/>
    </location>
</feature>
<feature type="region of interest" description="Disordered" evidence="6">
    <location>
        <begin position="323"/>
        <end position="358"/>
    </location>
</feature>
<organism evidence="9">
    <name type="scientific">Oryza glumipatula</name>
    <dbReference type="NCBI Taxonomy" id="40148"/>
    <lineage>
        <taxon>Eukaryota</taxon>
        <taxon>Viridiplantae</taxon>
        <taxon>Streptophyta</taxon>
        <taxon>Embryophyta</taxon>
        <taxon>Tracheophyta</taxon>
        <taxon>Spermatophyta</taxon>
        <taxon>Magnoliopsida</taxon>
        <taxon>Liliopsida</taxon>
        <taxon>Poales</taxon>
        <taxon>Poaceae</taxon>
        <taxon>BOP clade</taxon>
        <taxon>Oryzoideae</taxon>
        <taxon>Oryzeae</taxon>
        <taxon>Oryzinae</taxon>
        <taxon>Oryza</taxon>
    </lineage>
</organism>
<keyword evidence="4" id="KW-0804">Transcription</keyword>
<evidence type="ECO:0000256" key="5">
    <source>
        <dbReference type="ARBA" id="ARBA00023242"/>
    </source>
</evidence>
<feature type="compositionally biased region" description="Pro residues" evidence="6">
    <location>
        <begin position="23"/>
        <end position="33"/>
    </location>
</feature>
<dbReference type="InterPro" id="IPR011598">
    <property type="entry name" value="bHLH_dom"/>
</dbReference>
<dbReference type="STRING" id="40148.A0A0D9ZTY8"/>
<dbReference type="Pfam" id="PF00010">
    <property type="entry name" value="HLH"/>
    <property type="match status" value="1"/>
</dbReference>
<dbReference type="Proteomes" id="UP000026961">
    <property type="component" value="Chromosome 5"/>
</dbReference>
<evidence type="ECO:0000256" key="6">
    <source>
        <dbReference type="SAM" id="MobiDB-lite"/>
    </source>
</evidence>
<evidence type="ECO:0000259" key="8">
    <source>
        <dbReference type="PROSITE" id="PS50888"/>
    </source>
</evidence>
<keyword evidence="3" id="KW-0805">Transcription regulation</keyword>
<evidence type="ECO:0000256" key="1">
    <source>
        <dbReference type="ARBA" id="ARBA00004123"/>
    </source>
</evidence>
<feature type="region of interest" description="Disordered" evidence="6">
    <location>
        <begin position="500"/>
        <end position="539"/>
    </location>
</feature>
<feature type="region of interest" description="Disordered" evidence="6">
    <location>
        <begin position="1"/>
        <end position="40"/>
    </location>
</feature>
<dbReference type="InterPro" id="IPR036638">
    <property type="entry name" value="HLH_DNA-bd_sf"/>
</dbReference>
<feature type="compositionally biased region" description="Basic residues" evidence="6">
    <location>
        <begin position="323"/>
        <end position="333"/>
    </location>
</feature>
<dbReference type="InterPro" id="IPR044273">
    <property type="entry name" value="PIF3-like"/>
</dbReference>
<dbReference type="PROSITE" id="PS50888">
    <property type="entry name" value="BHLH"/>
    <property type="match status" value="1"/>
</dbReference>
<feature type="transmembrane region" description="Helical" evidence="7">
    <location>
        <begin position="419"/>
        <end position="443"/>
    </location>
</feature>
<feature type="compositionally biased region" description="Basic and acidic residues" evidence="6">
    <location>
        <begin position="334"/>
        <end position="346"/>
    </location>
</feature>
<keyword evidence="5" id="KW-0539">Nucleus</keyword>
<keyword evidence="7" id="KW-1133">Transmembrane helix</keyword>
<keyword evidence="10" id="KW-1185">Reference proteome</keyword>
<reference evidence="9" key="1">
    <citation type="submission" date="2015-04" db="UniProtKB">
        <authorList>
            <consortium name="EnsemblPlants"/>
        </authorList>
    </citation>
    <scope>IDENTIFICATION</scope>
</reference>
<evidence type="ECO:0000256" key="2">
    <source>
        <dbReference type="ARBA" id="ARBA00005510"/>
    </source>
</evidence>
<dbReference type="Gene3D" id="4.10.280.10">
    <property type="entry name" value="Helix-loop-helix DNA-binding domain"/>
    <property type="match status" value="1"/>
</dbReference>
<feature type="domain" description="BHLH" evidence="8">
    <location>
        <begin position="364"/>
        <end position="413"/>
    </location>
</feature>
<evidence type="ECO:0000313" key="10">
    <source>
        <dbReference type="Proteomes" id="UP000026961"/>
    </source>
</evidence>
<feature type="compositionally biased region" description="Pro residues" evidence="6">
    <location>
        <begin position="500"/>
        <end position="510"/>
    </location>
</feature>
<feature type="compositionally biased region" description="Basic residues" evidence="6">
    <location>
        <begin position="349"/>
        <end position="358"/>
    </location>
</feature>
<comment type="similarity">
    <text evidence="2">Belongs to the bHLH protein family.</text>
</comment>
<feature type="region of interest" description="Disordered" evidence="6">
    <location>
        <begin position="168"/>
        <end position="241"/>
    </location>
</feature>
<dbReference type="PANTHER" id="PTHR46807">
    <property type="entry name" value="TRANSCRIPTION FACTOR PIF3"/>
    <property type="match status" value="1"/>
</dbReference>
<dbReference type="AlphaFoldDB" id="A0A0D9ZTY8"/>
<feature type="region of interest" description="Disordered" evidence="6">
    <location>
        <begin position="255"/>
        <end position="311"/>
    </location>
</feature>
<keyword evidence="7" id="KW-0812">Transmembrane</keyword>
<dbReference type="SMART" id="SM00353">
    <property type="entry name" value="HLH"/>
    <property type="match status" value="1"/>
</dbReference>
<evidence type="ECO:0000256" key="7">
    <source>
        <dbReference type="SAM" id="Phobius"/>
    </source>
</evidence>
<dbReference type="EnsemblPlants" id="OGLUM05G02640.3">
    <property type="protein sequence ID" value="OGLUM05G02640.3"/>
    <property type="gene ID" value="OGLUM05G02640"/>
</dbReference>
<feature type="compositionally biased region" description="Polar residues" evidence="6">
    <location>
        <begin position="199"/>
        <end position="211"/>
    </location>
</feature>
<dbReference type="PANTHER" id="PTHR46807:SF6">
    <property type="entry name" value="TRANSCRIPTION FACTOR APG"/>
    <property type="match status" value="1"/>
</dbReference>
<feature type="compositionally biased region" description="Polar residues" evidence="6">
    <location>
        <begin position="130"/>
        <end position="143"/>
    </location>
</feature>
<name>A0A0D9ZTY8_9ORYZ</name>
<feature type="compositionally biased region" description="Pro residues" evidence="6">
    <location>
        <begin position="221"/>
        <end position="238"/>
    </location>
</feature>
<evidence type="ECO:0000313" key="9">
    <source>
        <dbReference type="EnsemblPlants" id="OGLUM05G02640.3"/>
    </source>
</evidence>
<dbReference type="GO" id="GO:0046983">
    <property type="term" value="F:protein dimerization activity"/>
    <property type="evidence" value="ECO:0007669"/>
    <property type="project" value="InterPro"/>
</dbReference>
<dbReference type="eggNOG" id="ENOG502QV9I">
    <property type="taxonomic scope" value="Eukaryota"/>
</dbReference>
<dbReference type="CDD" id="cd11445">
    <property type="entry name" value="bHLH_AtPIF_like"/>
    <property type="match status" value="1"/>
</dbReference>
<accession>A0A0D9ZTY8</accession>
<sequence>MLRGNDTGSDLAELLWDNGSPAPLRPPPPPPFQPFTCSAAATTSPPAHDYLFIKNLMRGGGAANHHHHDDDDDDDDVPWLHYHPVVDDDADADADTAPLPPDYCAALLSGLSDHLPPPAAAASREDPDPCSSSHGAVVPSTSAAAAKQARTSGGGGGGVMNFTFFSRPLQQRPSGGETASASASAAATSTVPVESTVVQAATNRLRSTPLFSDQRMAWLHPPKPSPRTAAPPPPPPLAPTTRHRLDTAAATATVAQRLPPSEARAPDAPPPAATATATTSSVCSGNGDRSQLNWRDSHNNQSAEWSASQDELDLDDELAGVHRRSAARSSKRSRTAEVHNLSERVSTHTMHHPQHPRRVMTSSHLAIELLSSSQRRRDRINEKMRALQELIPNCNKIDKASMLEEAIEYLKTLQLQVQMMSMGTGMFVPPMMLPAAAAAAAAMQHHHMQMQQMAGPMAAAAHFPHLGAAAAMGLAGFGMPAAAQFPCPMFPAAPPMSMFAPPPPPPPLPFPHAAATAVEQTPSPPGAADAGDAPAVKQA</sequence>
<evidence type="ECO:0000256" key="3">
    <source>
        <dbReference type="ARBA" id="ARBA00023015"/>
    </source>
</evidence>
<protein>
    <recommendedName>
        <fullName evidence="8">BHLH domain-containing protein</fullName>
    </recommendedName>
</protein>
<dbReference type="SUPFAM" id="SSF47459">
    <property type="entry name" value="HLH, helix-loop-helix DNA-binding domain"/>
    <property type="match status" value="1"/>
</dbReference>
<dbReference type="Gramene" id="OGLUM05G02640.3">
    <property type="protein sequence ID" value="OGLUM05G02640.3"/>
    <property type="gene ID" value="OGLUM05G02640"/>
</dbReference>
<dbReference type="GO" id="GO:0080113">
    <property type="term" value="P:regulation of seed growth"/>
    <property type="evidence" value="ECO:0007669"/>
    <property type="project" value="EnsemblPlants"/>
</dbReference>
<proteinExistence type="inferred from homology"/>
<reference evidence="9" key="2">
    <citation type="submission" date="2018-05" db="EMBL/GenBank/DDBJ databases">
        <title>OgluRS3 (Oryza glumaepatula Reference Sequence Version 3).</title>
        <authorList>
            <person name="Zhang J."/>
            <person name="Kudrna D."/>
            <person name="Lee S."/>
            <person name="Talag J."/>
            <person name="Welchert J."/>
            <person name="Wing R.A."/>
        </authorList>
    </citation>
    <scope>NUCLEOTIDE SEQUENCE [LARGE SCALE GENOMIC DNA]</scope>
</reference>
<keyword evidence="7" id="KW-0472">Membrane</keyword>
<comment type="subcellular location">
    <subcellularLocation>
        <location evidence="1">Nucleus</location>
    </subcellularLocation>
</comment>